<keyword evidence="1" id="KW-0732">Signal</keyword>
<dbReference type="OrthoDB" id="2130735at2759"/>
<dbReference type="STRING" id="69771.A0A1V6PF19"/>
<dbReference type="PANTHER" id="PTHR38792:SF3">
    <property type="entry name" value="BNR_ASP-BOX REPEAT DOMAIN PROTEIN (AFU_ORTHOLOGUE AFUA_7G06430)-RELATED"/>
    <property type="match status" value="1"/>
</dbReference>
<dbReference type="Gene3D" id="2.120.10.10">
    <property type="match status" value="1"/>
</dbReference>
<dbReference type="Proteomes" id="UP000191522">
    <property type="component" value="Unassembled WGS sequence"/>
</dbReference>
<feature type="chain" id="PRO_5012980551" description="Sialidase domain-containing protein" evidence="1">
    <location>
        <begin position="28"/>
        <end position="580"/>
    </location>
</feature>
<evidence type="ECO:0000313" key="4">
    <source>
        <dbReference type="Proteomes" id="UP000191522"/>
    </source>
</evidence>
<dbReference type="Gene3D" id="2.60.120.560">
    <property type="entry name" value="Exo-inulinase, domain 1"/>
    <property type="match status" value="1"/>
</dbReference>
<evidence type="ECO:0000256" key="1">
    <source>
        <dbReference type="SAM" id="SignalP"/>
    </source>
</evidence>
<evidence type="ECO:0000313" key="3">
    <source>
        <dbReference type="EMBL" id="OQD75679.1"/>
    </source>
</evidence>
<dbReference type="PANTHER" id="PTHR38792">
    <property type="entry name" value="BNR/ASP-BOX REPEAT DOMAIN PROTEIN (AFU_ORTHOLOGUE AFUA_7G06430)-RELATED"/>
    <property type="match status" value="1"/>
</dbReference>
<feature type="signal peptide" evidence="1">
    <location>
        <begin position="1"/>
        <end position="27"/>
    </location>
</feature>
<dbReference type="CDD" id="cd15482">
    <property type="entry name" value="Sialidase_non-viral"/>
    <property type="match status" value="1"/>
</dbReference>
<dbReference type="InterPro" id="IPR011040">
    <property type="entry name" value="Sialidase"/>
</dbReference>
<dbReference type="Pfam" id="PF13088">
    <property type="entry name" value="BNR_2"/>
    <property type="match status" value="1"/>
</dbReference>
<sequence>MVKLSKVTARALISLAALYAESTVATSDSLWHPQYTNEDAAYARVIQLEHAGDANGKLLATWEHWYSNWTASNFIIQESNDLGTTWDTLTTVSAPDGVPNTFFYQPFLFEFPQQLGKYPEGTLLLVGNLHDQNVTDFFSWRSTDHGKTWDPIGIWQTGYAQPYGANVSGGVWEPFLFLDNQDRLVAVFSDERDYENHSQMLVHVVSEDGGNTWGDVVQDVVGYEQTSRPGMATVAKMDNGQYFMSYEWCDSRYYPGHPCSVNGKTSTDGVSWNPNDNGSFVSTPDSVQSSGSPYSIWDPVGKQLIVSSRAQRWFDVFAPATDPPFTSENQHVVHINDNYGKGDWWWASAPWYVPSGGSCGTNYSPNLLPLSNGSVLYSTNIQAQGEQCEESTGAAPIGILPYNSNFSATGNAGWIEFDALWSISGDQYEFAPVTDPATIVLTGSSGWTDYEISADVTVTSTSGVVGVLVRASNSNTAPNELSRYTAAIDGNRGDLTLYQVGDTVTTTLRSEPVPGGVKANQQYHLSLSVNATTLVATLTDSGNTNTTFTVTNDGLLRGAAGLYGRYGSGSFSNVQITSLS</sequence>
<evidence type="ECO:0000259" key="2">
    <source>
        <dbReference type="Pfam" id="PF13088"/>
    </source>
</evidence>
<feature type="domain" description="Sialidase" evidence="2">
    <location>
        <begin position="56"/>
        <end position="217"/>
    </location>
</feature>
<dbReference type="OMA" id="LATWEHW"/>
<name>A0A1V6PF19_PENDC</name>
<protein>
    <recommendedName>
        <fullName evidence="2">Sialidase domain-containing protein</fullName>
    </recommendedName>
</protein>
<reference evidence="4" key="1">
    <citation type="journal article" date="2017" name="Nat. Microbiol.">
        <title>Global analysis of biosynthetic gene clusters reveals vast potential of secondary metabolite production in Penicillium species.</title>
        <authorList>
            <person name="Nielsen J.C."/>
            <person name="Grijseels S."/>
            <person name="Prigent S."/>
            <person name="Ji B."/>
            <person name="Dainat J."/>
            <person name="Nielsen K.F."/>
            <person name="Frisvad J.C."/>
            <person name="Workman M."/>
            <person name="Nielsen J."/>
        </authorList>
    </citation>
    <scope>NUCLEOTIDE SEQUENCE [LARGE SCALE GENOMIC DNA]</scope>
    <source>
        <strain evidence="4">IBT 11843</strain>
    </source>
</reference>
<organism evidence="3 4">
    <name type="scientific">Penicillium decumbens</name>
    <dbReference type="NCBI Taxonomy" id="69771"/>
    <lineage>
        <taxon>Eukaryota</taxon>
        <taxon>Fungi</taxon>
        <taxon>Dikarya</taxon>
        <taxon>Ascomycota</taxon>
        <taxon>Pezizomycotina</taxon>
        <taxon>Eurotiomycetes</taxon>
        <taxon>Eurotiomycetidae</taxon>
        <taxon>Eurotiales</taxon>
        <taxon>Aspergillaceae</taxon>
        <taxon>Penicillium</taxon>
    </lineage>
</organism>
<comment type="caution">
    <text evidence="3">The sequence shown here is derived from an EMBL/GenBank/DDBJ whole genome shotgun (WGS) entry which is preliminary data.</text>
</comment>
<gene>
    <name evidence="3" type="ORF">PENDEC_c006G00231</name>
</gene>
<dbReference type="SUPFAM" id="SSF50939">
    <property type="entry name" value="Sialidases"/>
    <property type="match status" value="1"/>
</dbReference>
<accession>A0A1V6PF19</accession>
<proteinExistence type="predicted"/>
<keyword evidence="4" id="KW-1185">Reference proteome</keyword>
<dbReference type="InterPro" id="IPR036278">
    <property type="entry name" value="Sialidase_sf"/>
</dbReference>
<dbReference type="EMBL" id="MDYL01000006">
    <property type="protein sequence ID" value="OQD75679.1"/>
    <property type="molecule type" value="Genomic_DNA"/>
</dbReference>
<dbReference type="AlphaFoldDB" id="A0A1V6PF19"/>